<sequence length="333" mass="36785">MIEDLGYTKSVLVALWTQTMLYGMNTVLFIMCVYVLMHSKGKGKGAPINKPLLVTAIVLYTLCTAHVINDLGRAIAAFIDHGENDPGGAKAYYAQLRVWSSIFRQAIYVTNNNVADALLVYRLYVIWNYHVKIIIGPILLLLATAVCGYRAVWGFSNIREGEDTYAREVFTWGLALFALSLLLNLIVTTLIAGRLWWCGKRMTAALGRRVESGAIYSVCVFMVLITFVVKTNGAYIVYNALAQVVGMNPFLIIVRVGLGLSAHDSTARQTTARNMSALAFSSEQGQVQGSDTLSVHVHCVTQTKADDRHEDAEELDISQASKLTWNHPESQNV</sequence>
<dbReference type="EMBL" id="LATX01002023">
    <property type="protein sequence ID" value="KTB34897.1"/>
    <property type="molecule type" value="Genomic_DNA"/>
</dbReference>
<feature type="transmembrane region" description="Helical" evidence="1">
    <location>
        <begin position="213"/>
        <end position="229"/>
    </location>
</feature>
<feature type="transmembrane region" description="Helical" evidence="1">
    <location>
        <begin position="172"/>
        <end position="192"/>
    </location>
</feature>
<dbReference type="AlphaFoldDB" id="A0A0W0FF33"/>
<feature type="transmembrane region" description="Helical" evidence="1">
    <location>
        <begin position="235"/>
        <end position="258"/>
    </location>
</feature>
<feature type="transmembrane region" description="Helical" evidence="1">
    <location>
        <begin position="131"/>
        <end position="152"/>
    </location>
</feature>
<evidence type="ECO:0000313" key="2">
    <source>
        <dbReference type="EMBL" id="KTB34897.1"/>
    </source>
</evidence>
<keyword evidence="1" id="KW-0472">Membrane</keyword>
<dbReference type="eggNOG" id="ENOG502RCEB">
    <property type="taxonomic scope" value="Eukaryota"/>
</dbReference>
<feature type="transmembrane region" description="Helical" evidence="1">
    <location>
        <begin position="20"/>
        <end position="37"/>
    </location>
</feature>
<keyword evidence="1" id="KW-1133">Transmembrane helix</keyword>
<reference evidence="2 3" key="1">
    <citation type="submission" date="2015-12" db="EMBL/GenBank/DDBJ databases">
        <title>Draft genome sequence of Moniliophthora roreri, the causal agent of frosty pod rot of cacao.</title>
        <authorList>
            <person name="Aime M.C."/>
            <person name="Diaz-Valderrama J.R."/>
            <person name="Kijpornyongpan T."/>
            <person name="Phillips-Mora W."/>
        </authorList>
    </citation>
    <scope>NUCLEOTIDE SEQUENCE [LARGE SCALE GENOMIC DNA]</scope>
    <source>
        <strain evidence="2 3">MCA 2952</strain>
    </source>
</reference>
<proteinExistence type="predicted"/>
<keyword evidence="1" id="KW-0812">Transmembrane</keyword>
<gene>
    <name evidence="2" type="ORF">WG66_12530</name>
</gene>
<name>A0A0W0FF33_MONRR</name>
<protein>
    <submittedName>
        <fullName evidence="2">Uncharacterized protein</fullName>
    </submittedName>
</protein>
<dbReference type="Proteomes" id="UP000054988">
    <property type="component" value="Unassembled WGS sequence"/>
</dbReference>
<organism evidence="2 3">
    <name type="scientific">Moniliophthora roreri</name>
    <name type="common">Frosty pod rot fungus</name>
    <name type="synonym">Monilia roreri</name>
    <dbReference type="NCBI Taxonomy" id="221103"/>
    <lineage>
        <taxon>Eukaryota</taxon>
        <taxon>Fungi</taxon>
        <taxon>Dikarya</taxon>
        <taxon>Basidiomycota</taxon>
        <taxon>Agaricomycotina</taxon>
        <taxon>Agaricomycetes</taxon>
        <taxon>Agaricomycetidae</taxon>
        <taxon>Agaricales</taxon>
        <taxon>Marasmiineae</taxon>
        <taxon>Marasmiaceae</taxon>
        <taxon>Moniliophthora</taxon>
    </lineage>
</organism>
<evidence type="ECO:0000313" key="3">
    <source>
        <dbReference type="Proteomes" id="UP000054988"/>
    </source>
</evidence>
<accession>A0A0W0FF33</accession>
<evidence type="ECO:0000256" key="1">
    <source>
        <dbReference type="SAM" id="Phobius"/>
    </source>
</evidence>
<comment type="caution">
    <text evidence="2">The sequence shown here is derived from an EMBL/GenBank/DDBJ whole genome shotgun (WGS) entry which is preliminary data.</text>
</comment>